<keyword evidence="7" id="KW-1185">Reference proteome</keyword>
<comment type="similarity">
    <text evidence="1">Belongs to the iron-containing alcohol dehydrogenase family.</text>
</comment>
<dbReference type="AlphaFoldDB" id="A0A1M4WI72"/>
<dbReference type="InterPro" id="IPR001670">
    <property type="entry name" value="ADH_Fe/GldA"/>
</dbReference>
<dbReference type="PANTHER" id="PTHR11496">
    <property type="entry name" value="ALCOHOL DEHYDROGENASE"/>
    <property type="match status" value="1"/>
</dbReference>
<feature type="domain" description="Alcohol dehydrogenase iron-type/glycerol dehydrogenase GldA" evidence="4">
    <location>
        <begin position="8"/>
        <end position="174"/>
    </location>
</feature>
<dbReference type="Proteomes" id="UP000184251">
    <property type="component" value="Unassembled WGS sequence"/>
</dbReference>
<proteinExistence type="inferred from homology"/>
<dbReference type="InterPro" id="IPR056798">
    <property type="entry name" value="ADH_Fe_C"/>
</dbReference>
<dbReference type="InterPro" id="IPR039697">
    <property type="entry name" value="Alcohol_dehydrogenase_Fe"/>
</dbReference>
<dbReference type="STRING" id="1120975.SAMN02746064_01240"/>
<evidence type="ECO:0000313" key="7">
    <source>
        <dbReference type="Proteomes" id="UP000184251"/>
    </source>
</evidence>
<accession>A0A1M4WI72</accession>
<dbReference type="EMBL" id="FQTU01000007">
    <property type="protein sequence ID" value="SHE80672.1"/>
    <property type="molecule type" value="Genomic_DNA"/>
</dbReference>
<evidence type="ECO:0000259" key="5">
    <source>
        <dbReference type="Pfam" id="PF25137"/>
    </source>
</evidence>
<evidence type="ECO:0000256" key="2">
    <source>
        <dbReference type="ARBA" id="ARBA00023002"/>
    </source>
</evidence>
<dbReference type="Gene3D" id="3.40.50.1970">
    <property type="match status" value="1"/>
</dbReference>
<dbReference type="PROSITE" id="PS00913">
    <property type="entry name" value="ADH_IRON_1"/>
    <property type="match status" value="1"/>
</dbReference>
<protein>
    <submittedName>
        <fullName evidence="6">1,3-propanediol dehydrogenase</fullName>
    </submittedName>
</protein>
<dbReference type="RefSeq" id="WP_073270217.1">
    <property type="nucleotide sequence ID" value="NZ_FQTU01000007.1"/>
</dbReference>
<dbReference type="OrthoDB" id="9804734at2"/>
<dbReference type="Gene3D" id="1.20.1090.10">
    <property type="entry name" value="Dehydroquinate synthase-like - alpha domain"/>
    <property type="match status" value="1"/>
</dbReference>
<sequence>MIDFVVNRQVLVGKDTIDEIGGILKWNEKKKVLLVVYNQNADCVKKIIDSIVKSGMEYSIYDKIQAEPDLEVIDNGVALCLEENCDSVVAVGGGSVIDASKTIAMIAANGGKTIDYQLGGKEVEKLPLFYIAVPTTAGTGAEATKVSVIYNKEKGWKKAIYHTSMIAQTAILDPMTTVGLPPKVTVFTGIDAITHAIESYVSVFSNEVSKMYSLKALKLLADNIVKVYNDPNDIQARENMLLGSYFAGCAISVGTCLAHIVGQPMGAIHKISHGEACSICLIPSMELNLEYALEEYAEIAKVLGVKEDGKKNKEIALEGIEKLRIIAKAINAPEKLTEYVSKDKIDVEYMLDNIQGSMGHIKTNPRPVSRELFKELIESVI</sequence>
<organism evidence="6 7">
    <name type="scientific">Alkalibacter saccharofermentans DSM 14828</name>
    <dbReference type="NCBI Taxonomy" id="1120975"/>
    <lineage>
        <taxon>Bacteria</taxon>
        <taxon>Bacillati</taxon>
        <taxon>Bacillota</taxon>
        <taxon>Clostridia</taxon>
        <taxon>Eubacteriales</taxon>
        <taxon>Eubacteriaceae</taxon>
        <taxon>Alkalibacter</taxon>
    </lineage>
</organism>
<dbReference type="GO" id="GO:0046872">
    <property type="term" value="F:metal ion binding"/>
    <property type="evidence" value="ECO:0007669"/>
    <property type="project" value="InterPro"/>
</dbReference>
<dbReference type="GO" id="GO:0004022">
    <property type="term" value="F:alcohol dehydrogenase (NAD+) activity"/>
    <property type="evidence" value="ECO:0007669"/>
    <property type="project" value="UniProtKB-ARBA"/>
</dbReference>
<dbReference type="FunFam" id="3.40.50.1970:FF:000003">
    <property type="entry name" value="Alcohol dehydrogenase, iron-containing"/>
    <property type="match status" value="1"/>
</dbReference>
<reference evidence="6 7" key="1">
    <citation type="submission" date="2016-11" db="EMBL/GenBank/DDBJ databases">
        <authorList>
            <person name="Jaros S."/>
            <person name="Januszkiewicz K."/>
            <person name="Wedrychowicz H."/>
        </authorList>
    </citation>
    <scope>NUCLEOTIDE SEQUENCE [LARGE SCALE GENOMIC DNA]</scope>
    <source>
        <strain evidence="6 7">DSM 14828</strain>
    </source>
</reference>
<dbReference type="Pfam" id="PF25137">
    <property type="entry name" value="ADH_Fe_C"/>
    <property type="match status" value="1"/>
</dbReference>
<dbReference type="SUPFAM" id="SSF56796">
    <property type="entry name" value="Dehydroquinate synthase-like"/>
    <property type="match status" value="1"/>
</dbReference>
<evidence type="ECO:0000256" key="3">
    <source>
        <dbReference type="ARBA" id="ARBA00023027"/>
    </source>
</evidence>
<keyword evidence="3" id="KW-0520">NAD</keyword>
<dbReference type="PANTHER" id="PTHR11496:SF102">
    <property type="entry name" value="ALCOHOL DEHYDROGENASE 4"/>
    <property type="match status" value="1"/>
</dbReference>
<evidence type="ECO:0000313" key="6">
    <source>
        <dbReference type="EMBL" id="SHE80672.1"/>
    </source>
</evidence>
<gene>
    <name evidence="6" type="ORF">SAMN02746064_01240</name>
</gene>
<dbReference type="CDD" id="cd08551">
    <property type="entry name" value="Fe-ADH"/>
    <property type="match status" value="1"/>
</dbReference>
<name>A0A1M4WI72_9FIRM</name>
<feature type="domain" description="Fe-containing alcohol dehydrogenase-like C-terminal" evidence="5">
    <location>
        <begin position="185"/>
        <end position="379"/>
    </location>
</feature>
<evidence type="ECO:0000259" key="4">
    <source>
        <dbReference type="Pfam" id="PF00465"/>
    </source>
</evidence>
<evidence type="ECO:0000256" key="1">
    <source>
        <dbReference type="ARBA" id="ARBA00007358"/>
    </source>
</evidence>
<dbReference type="Pfam" id="PF00465">
    <property type="entry name" value="Fe-ADH"/>
    <property type="match status" value="1"/>
</dbReference>
<dbReference type="InterPro" id="IPR018211">
    <property type="entry name" value="ADH_Fe_CS"/>
</dbReference>
<keyword evidence="2" id="KW-0560">Oxidoreductase</keyword>